<evidence type="ECO:0000256" key="6">
    <source>
        <dbReference type="SAM" id="Coils"/>
    </source>
</evidence>
<feature type="binding site" evidence="5">
    <location>
        <begin position="95"/>
        <end position="102"/>
    </location>
    <ligand>
        <name>ATP</name>
        <dbReference type="ChEBI" id="CHEBI:30616"/>
    </ligand>
</feature>
<protein>
    <submittedName>
        <fullName evidence="8">Kinesin family member 6</fullName>
    </submittedName>
</protein>
<evidence type="ECO:0000256" key="2">
    <source>
        <dbReference type="ARBA" id="ARBA00022741"/>
    </source>
</evidence>
<feature type="coiled-coil region" evidence="6">
    <location>
        <begin position="562"/>
        <end position="621"/>
    </location>
</feature>
<dbReference type="GO" id="GO:0007018">
    <property type="term" value="P:microtubule-based movement"/>
    <property type="evidence" value="ECO:0007669"/>
    <property type="project" value="InterPro"/>
</dbReference>
<evidence type="ECO:0000256" key="1">
    <source>
        <dbReference type="ARBA" id="ARBA00004245"/>
    </source>
</evidence>
<dbReference type="SMART" id="SM00129">
    <property type="entry name" value="KISc"/>
    <property type="match status" value="1"/>
</dbReference>
<evidence type="ECO:0000256" key="5">
    <source>
        <dbReference type="PROSITE-ProRule" id="PRU00283"/>
    </source>
</evidence>
<keyword evidence="3 5" id="KW-0067">ATP-binding</keyword>
<dbReference type="InterPro" id="IPR056524">
    <property type="entry name" value="KIF6/9_C"/>
</dbReference>
<organism evidence="8 9">
    <name type="scientific">Sparus aurata</name>
    <name type="common">Gilthead sea bream</name>
    <dbReference type="NCBI Taxonomy" id="8175"/>
    <lineage>
        <taxon>Eukaryota</taxon>
        <taxon>Metazoa</taxon>
        <taxon>Chordata</taxon>
        <taxon>Craniata</taxon>
        <taxon>Vertebrata</taxon>
        <taxon>Euteleostomi</taxon>
        <taxon>Actinopterygii</taxon>
        <taxon>Neopterygii</taxon>
        <taxon>Teleostei</taxon>
        <taxon>Neoteleostei</taxon>
        <taxon>Acanthomorphata</taxon>
        <taxon>Eupercaria</taxon>
        <taxon>Spariformes</taxon>
        <taxon>Sparidae</taxon>
        <taxon>Sparus</taxon>
    </lineage>
</organism>
<dbReference type="GO" id="GO:0008017">
    <property type="term" value="F:microtubule binding"/>
    <property type="evidence" value="ECO:0007669"/>
    <property type="project" value="InterPro"/>
</dbReference>
<comment type="similarity">
    <text evidence="5">Belongs to the TRAFAC class myosin-kinesin ATPase superfamily. Kinesin family.</text>
</comment>
<dbReference type="Pfam" id="PF23735">
    <property type="entry name" value="KIF9"/>
    <property type="match status" value="1"/>
</dbReference>
<evidence type="ECO:0000259" key="7">
    <source>
        <dbReference type="PROSITE" id="PS50067"/>
    </source>
</evidence>
<feature type="domain" description="Kinesin motor" evidence="7">
    <location>
        <begin position="5"/>
        <end position="343"/>
    </location>
</feature>
<dbReference type="GO" id="GO:0005524">
    <property type="term" value="F:ATP binding"/>
    <property type="evidence" value="ECO:0007669"/>
    <property type="project" value="UniProtKB-UniRule"/>
</dbReference>
<keyword evidence="2 5" id="KW-0547">Nucleotide-binding</keyword>
<evidence type="ECO:0000256" key="4">
    <source>
        <dbReference type="ARBA" id="ARBA00023212"/>
    </source>
</evidence>
<dbReference type="Proteomes" id="UP000472265">
    <property type="component" value="Chromosome 16"/>
</dbReference>
<proteinExistence type="inferred from homology"/>
<dbReference type="GO" id="GO:0005856">
    <property type="term" value="C:cytoskeleton"/>
    <property type="evidence" value="ECO:0007669"/>
    <property type="project" value="UniProtKB-SubCell"/>
</dbReference>
<keyword evidence="4" id="KW-0206">Cytoskeleton</keyword>
<evidence type="ECO:0000313" key="8">
    <source>
        <dbReference type="Ensembl" id="ENSSAUP00010012023.1"/>
    </source>
</evidence>
<evidence type="ECO:0000256" key="3">
    <source>
        <dbReference type="ARBA" id="ARBA00022840"/>
    </source>
</evidence>
<evidence type="ECO:0000313" key="9">
    <source>
        <dbReference type="Proteomes" id="UP000472265"/>
    </source>
</evidence>
<reference evidence="8" key="1">
    <citation type="submission" date="2021-04" db="EMBL/GenBank/DDBJ databases">
        <authorList>
            <consortium name="Wellcome Sanger Institute Data Sharing"/>
        </authorList>
    </citation>
    <scope>NUCLEOTIDE SEQUENCE [LARGE SCALE GENOMIC DNA]</scope>
</reference>
<reference evidence="8" key="3">
    <citation type="submission" date="2025-09" db="UniProtKB">
        <authorList>
            <consortium name="Ensembl"/>
        </authorList>
    </citation>
    <scope>IDENTIFICATION</scope>
</reference>
<reference evidence="8" key="2">
    <citation type="submission" date="2025-08" db="UniProtKB">
        <authorList>
            <consortium name="Ensembl"/>
        </authorList>
    </citation>
    <scope>IDENTIFICATION</scope>
</reference>
<dbReference type="InterPro" id="IPR027417">
    <property type="entry name" value="P-loop_NTPase"/>
</dbReference>
<dbReference type="PROSITE" id="PS50067">
    <property type="entry name" value="KINESIN_MOTOR_2"/>
    <property type="match status" value="1"/>
</dbReference>
<dbReference type="Ensembl" id="ENSSAUT00010012793.1">
    <property type="protein sequence ID" value="ENSSAUP00010012023.1"/>
    <property type="gene ID" value="ENSSAUG00010005754.1"/>
</dbReference>
<gene>
    <name evidence="8" type="primary">KIF6</name>
    <name evidence="8" type="synonym">kif6</name>
</gene>
<accession>A0A671UDQ7</accession>
<dbReference type="InterPro" id="IPR036961">
    <property type="entry name" value="Kinesin_motor_dom_sf"/>
</dbReference>
<dbReference type="GO" id="GO:0003777">
    <property type="term" value="F:microtubule motor activity"/>
    <property type="evidence" value="ECO:0007669"/>
    <property type="project" value="InterPro"/>
</dbReference>
<keyword evidence="9" id="KW-1185">Reference proteome</keyword>
<keyword evidence="6" id="KW-0175">Coiled coil</keyword>
<dbReference type="InterPro" id="IPR001752">
    <property type="entry name" value="Kinesin_motor_dom"/>
</dbReference>
<name>A0A671UDQ7_SPAAU</name>
<dbReference type="SUPFAM" id="SSF52540">
    <property type="entry name" value="P-loop containing nucleoside triphosphate hydrolases"/>
    <property type="match status" value="1"/>
</dbReference>
<dbReference type="PANTHER" id="PTHR47968:SF67">
    <property type="entry name" value="KINESIN MOTOR DOMAIN-CONTAINING PROTEIN"/>
    <property type="match status" value="1"/>
</dbReference>
<dbReference type="Gene3D" id="3.40.850.10">
    <property type="entry name" value="Kinesin motor domain"/>
    <property type="match status" value="1"/>
</dbReference>
<sequence length="711" mass="80629">MVKQAIQIFGRVKPTKKPASVYSVDNEEQIGAFLEFVVPRDLADGFVNNKRECYKFRFQKVFDQAVKQEEIFENIARPVADSILDGYNGTIFAYGQTGSGKTFTITGGAERYSDRGIIPRTLSYLYERISQGSSMVYTTHISYLEIYNEIGYDLLDSCHEASRLEDLPKVMIMEDPDQNIHLKNLSLQHSANEEEALNLLFLGDTNRMIAETPMNQASTRSHCIFTVHLCRREQGSATLRRSKLHLVDLAGSDRVSKTGLNGQLLTEAKYINLSLHYLEQVIIALSEKNRTHIPYRNSMLTSVLRDSLGGNCMTTMIATLAVEKRNLDESISTCRFAQRVALIKNEAILNEELDPTLVIARLKREVQSLKEELAMVTGEQKDDKLTVEEIQKLEELVKAFLDEPNPDVTLSLGPDMRKIQHCFSLLKVTYLQYQFLHVSTLMSPCISLCVYLLKTSRVPNSVPAGILIKMLKNEKKRAQDAAAQLAYITNSQSPASQNALMLSTLPARDGNTEIFSADPGGPAIRYMKRASVSGPQLSIEKQEAFETFMRDHEDHLTIEDNKKLLKQRATEARRLGEQLNEARERISKLSQHLYKTTIGRLKVLRTEIEHLQLLLERAKVKLQKDFQKWWSQEASSVQVTDHTLTTYLLYIKYLSVLQIVLRIELDIIILDYPYVHFRALSTTKLSSSSIPLTGDQQADADILAFVRCLCT</sequence>
<keyword evidence="5" id="KW-0505">Motor protein</keyword>
<dbReference type="AlphaFoldDB" id="A0A671UDQ7"/>
<dbReference type="GeneTree" id="ENSGT00940000157697"/>
<dbReference type="Pfam" id="PF00225">
    <property type="entry name" value="Kinesin"/>
    <property type="match status" value="1"/>
</dbReference>
<comment type="subcellular location">
    <subcellularLocation>
        <location evidence="1">Cytoplasm</location>
        <location evidence="1">Cytoskeleton</location>
    </subcellularLocation>
</comment>
<keyword evidence="4" id="KW-0963">Cytoplasm</keyword>
<dbReference type="PANTHER" id="PTHR47968">
    <property type="entry name" value="CENTROMERE PROTEIN E"/>
    <property type="match status" value="1"/>
</dbReference>
<dbReference type="PRINTS" id="PR00380">
    <property type="entry name" value="KINESINHEAVY"/>
</dbReference>
<dbReference type="InterPro" id="IPR027640">
    <property type="entry name" value="Kinesin-like_fam"/>
</dbReference>